<keyword evidence="2" id="KW-1185">Reference proteome</keyword>
<accession>A0A256FR57</accession>
<organism evidence="1 2">
    <name type="scientific">Brucella rhizosphaerae</name>
    <dbReference type="NCBI Taxonomy" id="571254"/>
    <lineage>
        <taxon>Bacteria</taxon>
        <taxon>Pseudomonadati</taxon>
        <taxon>Pseudomonadota</taxon>
        <taxon>Alphaproteobacteria</taxon>
        <taxon>Hyphomicrobiales</taxon>
        <taxon>Brucellaceae</taxon>
        <taxon>Brucella/Ochrobactrum group</taxon>
        <taxon>Brucella</taxon>
    </lineage>
</organism>
<dbReference type="AlphaFoldDB" id="A0A256FR57"/>
<comment type="caution">
    <text evidence="1">The sequence shown here is derived from an EMBL/GenBank/DDBJ whole genome shotgun (WGS) entry which is preliminary data.</text>
</comment>
<evidence type="ECO:0000313" key="2">
    <source>
        <dbReference type="Proteomes" id="UP000216345"/>
    </source>
</evidence>
<dbReference type="EMBL" id="NNRK01000020">
    <property type="protein sequence ID" value="OYR17327.1"/>
    <property type="molecule type" value="Genomic_DNA"/>
</dbReference>
<sequence length="39" mass="4749">MQPFYGDHRNDRFQHYSDMQIVRNNWRQAKGMIVVIALL</sequence>
<reference evidence="1 2" key="1">
    <citation type="submission" date="2017-07" db="EMBL/GenBank/DDBJ databases">
        <title>Phylogenetic study on the rhizospheric bacterium Ochrobactrum sp. A44.</title>
        <authorList>
            <person name="Krzyzanowska D.M."/>
            <person name="Ossowicki A."/>
            <person name="Rajewska M."/>
            <person name="Maciag T."/>
            <person name="Kaczynski Z."/>
            <person name="Czerwicka M."/>
            <person name="Jafra S."/>
        </authorList>
    </citation>
    <scope>NUCLEOTIDE SEQUENCE [LARGE SCALE GENOMIC DNA]</scope>
    <source>
        <strain evidence="1 2">PR17</strain>
    </source>
</reference>
<proteinExistence type="predicted"/>
<gene>
    <name evidence="1" type="ORF">CEV32_3995</name>
</gene>
<evidence type="ECO:0000313" key="1">
    <source>
        <dbReference type="EMBL" id="OYR17327.1"/>
    </source>
</evidence>
<protein>
    <submittedName>
        <fullName evidence="1">Uncharacterized protein</fullName>
    </submittedName>
</protein>
<name>A0A256FR57_9HYPH</name>
<dbReference type="Proteomes" id="UP000216345">
    <property type="component" value="Unassembled WGS sequence"/>
</dbReference>